<sequence length="195" mass="22858">MRKMNKQRTLVILLGFVFMIGCSVKKKENEFQKEERSMRHGDLVDLYWIDPDTDFSLYSSLQIPNFKDKRLVKKYEWVQELMADEIADRLSELKVFSLIDRTPEVTVPWTDLVLAGEITNIELNMEARCQINIECTLNDVRKKMPICFFKHKKFIYGNNIGTANPLRKIVEKAAMDISIFLKDIRKYQLDAKAGK</sequence>
<protein>
    <recommendedName>
        <fullName evidence="3">ABC-type transport auxiliary lipoprotein component domain-containing protein</fullName>
    </recommendedName>
</protein>
<name>A0ABV6YV09_UNCC1</name>
<keyword evidence="2" id="KW-1185">Reference proteome</keyword>
<reference evidence="1 2" key="1">
    <citation type="submission" date="2024-09" db="EMBL/GenBank/DDBJ databases">
        <title>Laminarin stimulates single cell rates of sulfate reduction while oxygen inhibits transcriptomic activity in coastal marine sediment.</title>
        <authorList>
            <person name="Lindsay M."/>
            <person name="Orcutt B."/>
            <person name="Emerson D."/>
            <person name="Stepanauskas R."/>
            <person name="D'Angelo T."/>
        </authorList>
    </citation>
    <scope>NUCLEOTIDE SEQUENCE [LARGE SCALE GENOMIC DNA]</scope>
    <source>
        <strain evidence="1">SAG AM-311-K15</strain>
    </source>
</reference>
<accession>A0ABV6YV09</accession>
<gene>
    <name evidence="1" type="ORF">ACFL27_07640</name>
</gene>
<dbReference type="EMBL" id="JBHPBY010000073">
    <property type="protein sequence ID" value="MFC1850047.1"/>
    <property type="molecule type" value="Genomic_DNA"/>
</dbReference>
<organism evidence="1 2">
    <name type="scientific">candidate division CSSED10-310 bacterium</name>
    <dbReference type="NCBI Taxonomy" id="2855610"/>
    <lineage>
        <taxon>Bacteria</taxon>
        <taxon>Bacteria division CSSED10-310</taxon>
    </lineage>
</organism>
<comment type="caution">
    <text evidence="1">The sequence shown here is derived from an EMBL/GenBank/DDBJ whole genome shotgun (WGS) entry which is preliminary data.</text>
</comment>
<proteinExistence type="predicted"/>
<evidence type="ECO:0008006" key="3">
    <source>
        <dbReference type="Google" id="ProtNLM"/>
    </source>
</evidence>
<dbReference type="PROSITE" id="PS51257">
    <property type="entry name" value="PROKAR_LIPOPROTEIN"/>
    <property type="match status" value="1"/>
</dbReference>
<evidence type="ECO:0000313" key="1">
    <source>
        <dbReference type="EMBL" id="MFC1850047.1"/>
    </source>
</evidence>
<dbReference type="Proteomes" id="UP001594351">
    <property type="component" value="Unassembled WGS sequence"/>
</dbReference>
<evidence type="ECO:0000313" key="2">
    <source>
        <dbReference type="Proteomes" id="UP001594351"/>
    </source>
</evidence>